<dbReference type="STRING" id="117157.SAMN04489717_1566"/>
<feature type="compositionally biased region" description="Polar residues" evidence="1">
    <location>
        <begin position="1"/>
        <end position="10"/>
    </location>
</feature>
<evidence type="ECO:0000313" key="3">
    <source>
        <dbReference type="Proteomes" id="UP000198983"/>
    </source>
</evidence>
<dbReference type="Proteomes" id="UP000198983">
    <property type="component" value="Chromosome I"/>
</dbReference>
<keyword evidence="3" id="KW-1185">Reference proteome</keyword>
<sequence>MSDATHNQSPEDPVWDAMTPQDETAEAPDGADHEFTNNTNGLADEPAEEPEAESDTDDEDIDDIAGLSWALRQGLLRGYRLMAVYEHLRQAVDWMAAELKAQERILEDARDLDVDDADRGKGEAVFADATAMTAAIAGERDRAAEVVCAIFGQNAFKTGQVHKTFYKAQAALDDVARATSDTHGGGNDAA</sequence>
<feature type="region of interest" description="Disordered" evidence="1">
    <location>
        <begin position="1"/>
        <end position="60"/>
    </location>
</feature>
<feature type="compositionally biased region" description="Acidic residues" evidence="1">
    <location>
        <begin position="45"/>
        <end position="60"/>
    </location>
</feature>
<dbReference type="EMBL" id="LT629732">
    <property type="protein sequence ID" value="SDS08357.1"/>
    <property type="molecule type" value="Genomic_DNA"/>
</dbReference>
<dbReference type="RefSeq" id="WP_157728312.1">
    <property type="nucleotide sequence ID" value="NZ_LT629732.1"/>
</dbReference>
<gene>
    <name evidence="2" type="ORF">SAMN04489717_1566</name>
</gene>
<evidence type="ECO:0000313" key="2">
    <source>
        <dbReference type="EMBL" id="SDS08357.1"/>
    </source>
</evidence>
<name>A0A1H1PB17_9ACTN</name>
<reference evidence="2 3" key="1">
    <citation type="submission" date="2016-10" db="EMBL/GenBank/DDBJ databases">
        <authorList>
            <person name="de Groot N.N."/>
        </authorList>
    </citation>
    <scope>NUCLEOTIDE SEQUENCE [LARGE SCALE GENOMIC DNA]</scope>
    <source>
        <strain evidence="2 3">DSM 22024</strain>
    </source>
</reference>
<proteinExistence type="predicted"/>
<evidence type="ECO:0000256" key="1">
    <source>
        <dbReference type="SAM" id="MobiDB-lite"/>
    </source>
</evidence>
<protein>
    <submittedName>
        <fullName evidence="2">Uncharacterized protein</fullName>
    </submittedName>
</protein>
<organism evidence="2 3">
    <name type="scientific">Actinopolymorpha singaporensis</name>
    <dbReference type="NCBI Taxonomy" id="117157"/>
    <lineage>
        <taxon>Bacteria</taxon>
        <taxon>Bacillati</taxon>
        <taxon>Actinomycetota</taxon>
        <taxon>Actinomycetes</taxon>
        <taxon>Propionibacteriales</taxon>
        <taxon>Actinopolymorphaceae</taxon>
        <taxon>Actinopolymorpha</taxon>
    </lineage>
</organism>
<accession>A0A1H1PB17</accession>
<dbReference type="AlphaFoldDB" id="A0A1H1PB17"/>